<name>A0A7M1RWH7_9CAUD</name>
<dbReference type="RefSeq" id="YP_010110380.1">
    <property type="nucleotide sequence ID" value="NC_055870.1"/>
</dbReference>
<dbReference type="KEGG" id="vg:65128678"/>
<dbReference type="GeneID" id="65128678"/>
<accession>A0A7M1RWH7</accession>
<keyword evidence="2" id="KW-1185">Reference proteome</keyword>
<protein>
    <submittedName>
        <fullName evidence="1">Uncharacterized protein</fullName>
    </submittedName>
</protein>
<sequence length="64" mass="7664">MEKKNKVRTCGNCIHLVKREKGCFYKHYTCLERSSDTIITSCYRRPSIPTDCPYHKFKNNNYNE</sequence>
<dbReference type="EMBL" id="MT774377">
    <property type="protein sequence ID" value="QOR58222.1"/>
    <property type="molecule type" value="Genomic_DNA"/>
</dbReference>
<dbReference type="Proteomes" id="UP000593899">
    <property type="component" value="Segment"/>
</dbReference>
<evidence type="ECO:0000313" key="1">
    <source>
        <dbReference type="EMBL" id="QOR58222.1"/>
    </source>
</evidence>
<organism evidence="1 2">
    <name type="scientific">uncultured phage cr107_1</name>
    <dbReference type="NCBI Taxonomy" id="2772061"/>
    <lineage>
        <taxon>Viruses</taxon>
        <taxon>Duplodnaviria</taxon>
        <taxon>Heunggongvirae</taxon>
        <taxon>Uroviricota</taxon>
        <taxon>Caudoviricetes</taxon>
        <taxon>Crassvirales</taxon>
        <taxon>Intestiviridae</taxon>
        <taxon>Churivirinae</taxon>
        <taxon>Jahgtovirus</taxon>
        <taxon>Jahgtovirus intestinihominis</taxon>
    </lineage>
</organism>
<proteinExistence type="predicted"/>
<reference evidence="1 2" key="1">
    <citation type="submission" date="2020-07" db="EMBL/GenBank/DDBJ databases">
        <title>Taxonomic proposal: Crassvirales, a new order of highly abundant and diverse bacterial viruses.</title>
        <authorList>
            <person name="Shkoporov A.N."/>
            <person name="Stockdale S.R."/>
            <person name="Guerin E."/>
            <person name="Ross R.P."/>
            <person name="Hill C."/>
        </authorList>
    </citation>
    <scope>NUCLEOTIDE SEQUENCE [LARGE SCALE GENOMIC DNA]</scope>
</reference>
<evidence type="ECO:0000313" key="2">
    <source>
        <dbReference type="Proteomes" id="UP000593899"/>
    </source>
</evidence>